<dbReference type="SUPFAM" id="SSF51556">
    <property type="entry name" value="Metallo-dependent hydrolases"/>
    <property type="match status" value="1"/>
</dbReference>
<evidence type="ECO:0000313" key="2">
    <source>
        <dbReference type="Proteomes" id="UP000014254"/>
    </source>
</evidence>
<dbReference type="PANTHER" id="PTHR47345:SF1">
    <property type="entry name" value="CUT9-INTERACTING PROTEIN SCN1"/>
    <property type="match status" value="1"/>
</dbReference>
<dbReference type="InParanoid" id="S2JBB0"/>
<dbReference type="InterPro" id="IPR053044">
    <property type="entry name" value="Metallo-hydrolase/TatD-type"/>
</dbReference>
<dbReference type="VEuPathDB" id="FungiDB:HMPREF1544_07483"/>
<dbReference type="InterPro" id="IPR001130">
    <property type="entry name" value="TatD-like"/>
</dbReference>
<accession>S2JBB0</accession>
<reference evidence="2" key="1">
    <citation type="submission" date="2013-05" db="EMBL/GenBank/DDBJ databases">
        <title>The Genome sequence of Mucor circinelloides f. circinelloides 1006PhL.</title>
        <authorList>
            <consortium name="The Broad Institute Genomics Platform"/>
            <person name="Cuomo C."/>
            <person name="Earl A."/>
            <person name="Findley K."/>
            <person name="Lee S.C."/>
            <person name="Walker B."/>
            <person name="Young S."/>
            <person name="Zeng Q."/>
            <person name="Gargeya S."/>
            <person name="Fitzgerald M."/>
            <person name="Haas B."/>
            <person name="Abouelleil A."/>
            <person name="Allen A.W."/>
            <person name="Alvarado L."/>
            <person name="Arachchi H.M."/>
            <person name="Berlin A.M."/>
            <person name="Chapman S.B."/>
            <person name="Gainer-Dewar J."/>
            <person name="Goldberg J."/>
            <person name="Griggs A."/>
            <person name="Gujja S."/>
            <person name="Hansen M."/>
            <person name="Howarth C."/>
            <person name="Imamovic A."/>
            <person name="Ireland A."/>
            <person name="Larimer J."/>
            <person name="McCowan C."/>
            <person name="Murphy C."/>
            <person name="Pearson M."/>
            <person name="Poon T.W."/>
            <person name="Priest M."/>
            <person name="Roberts A."/>
            <person name="Saif S."/>
            <person name="Shea T."/>
            <person name="Sisk P."/>
            <person name="Sykes S."/>
            <person name="Wortman J."/>
            <person name="Nusbaum C."/>
            <person name="Birren B."/>
        </authorList>
    </citation>
    <scope>NUCLEOTIDE SEQUENCE [LARGE SCALE GENOMIC DNA]</scope>
    <source>
        <strain evidence="2">1006PhL</strain>
    </source>
</reference>
<protein>
    <recommendedName>
        <fullName evidence="3">Metallo-dependent hydrolase</fullName>
    </recommendedName>
</protein>
<dbReference type="Pfam" id="PF01026">
    <property type="entry name" value="TatD_DNase"/>
    <property type="match status" value="1"/>
</dbReference>
<evidence type="ECO:0008006" key="3">
    <source>
        <dbReference type="Google" id="ProtNLM"/>
    </source>
</evidence>
<dbReference type="GO" id="GO:0016788">
    <property type="term" value="F:hydrolase activity, acting on ester bonds"/>
    <property type="evidence" value="ECO:0007669"/>
    <property type="project" value="InterPro"/>
</dbReference>
<sequence length="348" mass="39699">MCQSTDIEDKFLSHGVPTTDEEFDKSLFQYLCDSHCHPHDDIEHLSHIPQLKTGHITIMGVRQDDWGTVSKVAHDCNQNANKKCIPCFGIHPWFSHFVMTQDDSKQEPEDYYRAILKSSNEEEINDMIQALNKPFTYDVWYNNLKQRLEDHPNALVGEVGVDRSARLLPGGSIEWHGKKPTSVQTSIEHQLAIFDIQCQLARDLNRGISVHCVQGQGHLFTHLKNISGQFSARQLKKLKVVPNTLRMCLHSYGGAPATITQFLKLKGFEMYVSFSVGINARLTPAKKLMELIKTVPEDRLLIESDLNTPLGIDECMIEITKIVAEARGWTIKQVVETTNRNWKRFVNF</sequence>
<gene>
    <name evidence="1" type="ORF">HMPREF1544_07483</name>
</gene>
<dbReference type="PANTHER" id="PTHR47345">
    <property type="entry name" value="CUT9-INTERACTING PROTEIN SCN1"/>
    <property type="match status" value="1"/>
</dbReference>
<proteinExistence type="predicted"/>
<dbReference type="Gene3D" id="3.20.20.140">
    <property type="entry name" value="Metal-dependent hydrolases"/>
    <property type="match status" value="1"/>
</dbReference>
<dbReference type="OMA" id="VPCFGWH"/>
<dbReference type="EMBL" id="KE124005">
    <property type="protein sequence ID" value="EPB85732.1"/>
    <property type="molecule type" value="Genomic_DNA"/>
</dbReference>
<keyword evidence="2" id="KW-1185">Reference proteome</keyword>
<dbReference type="eggNOG" id="KOG3020">
    <property type="taxonomic scope" value="Eukaryota"/>
</dbReference>
<dbReference type="InterPro" id="IPR032466">
    <property type="entry name" value="Metal_Hydrolase"/>
</dbReference>
<dbReference type="FunCoup" id="S2JBB0">
    <property type="interactions" value="16"/>
</dbReference>
<name>S2JBB0_MUCC1</name>
<evidence type="ECO:0000313" key="1">
    <source>
        <dbReference type="EMBL" id="EPB85732.1"/>
    </source>
</evidence>
<dbReference type="STRING" id="1220926.S2JBB0"/>
<dbReference type="OrthoDB" id="413993at2759"/>
<organism evidence="1 2">
    <name type="scientific">Mucor circinelloides f. circinelloides (strain 1006PhL)</name>
    <name type="common">Mucormycosis agent</name>
    <name type="synonym">Calyptromyces circinelloides</name>
    <dbReference type="NCBI Taxonomy" id="1220926"/>
    <lineage>
        <taxon>Eukaryota</taxon>
        <taxon>Fungi</taxon>
        <taxon>Fungi incertae sedis</taxon>
        <taxon>Mucoromycota</taxon>
        <taxon>Mucoromycotina</taxon>
        <taxon>Mucoromycetes</taxon>
        <taxon>Mucorales</taxon>
        <taxon>Mucorineae</taxon>
        <taxon>Mucoraceae</taxon>
        <taxon>Mucor</taxon>
    </lineage>
</organism>
<dbReference type="Proteomes" id="UP000014254">
    <property type="component" value="Unassembled WGS sequence"/>
</dbReference>
<dbReference type="AlphaFoldDB" id="S2JBB0"/>